<dbReference type="Proteomes" id="UP000694501">
    <property type="component" value="Unassembled WGS sequence"/>
</dbReference>
<evidence type="ECO:0000256" key="1">
    <source>
        <dbReference type="ARBA" id="ARBA00004651"/>
    </source>
</evidence>
<accession>A0A949JLS7</accession>
<dbReference type="GO" id="GO:0005886">
    <property type="term" value="C:plasma membrane"/>
    <property type="evidence" value="ECO:0007669"/>
    <property type="project" value="UniProtKB-SubCell"/>
</dbReference>
<evidence type="ECO:0000256" key="8">
    <source>
        <dbReference type="SAM" id="Phobius"/>
    </source>
</evidence>
<comment type="subcellular location">
    <subcellularLocation>
        <location evidence="1">Cell membrane</location>
        <topology evidence="1">Multi-pass membrane protein</topology>
    </subcellularLocation>
</comment>
<feature type="transmembrane region" description="Helical" evidence="8">
    <location>
        <begin position="345"/>
        <end position="365"/>
    </location>
</feature>
<name>A0A949JLS7_9ACTN</name>
<keyword evidence="6 8" id="KW-0472">Membrane</keyword>
<reference evidence="9" key="1">
    <citation type="submission" date="2021-06" db="EMBL/GenBank/DDBJ databases">
        <title>Sequencing of actinobacteria type strains.</title>
        <authorList>
            <person name="Nguyen G.-S."/>
            <person name="Wentzel A."/>
        </authorList>
    </citation>
    <scope>NUCLEOTIDE SEQUENCE</scope>
    <source>
        <strain evidence="9">P38-E01</strain>
    </source>
</reference>
<evidence type="ECO:0000256" key="6">
    <source>
        <dbReference type="ARBA" id="ARBA00023136"/>
    </source>
</evidence>
<feature type="transmembrane region" description="Helical" evidence="8">
    <location>
        <begin position="371"/>
        <end position="394"/>
    </location>
</feature>
<keyword evidence="10" id="KW-1185">Reference proteome</keyword>
<evidence type="ECO:0000256" key="3">
    <source>
        <dbReference type="ARBA" id="ARBA00022475"/>
    </source>
</evidence>
<feature type="transmembrane region" description="Helical" evidence="8">
    <location>
        <begin position="285"/>
        <end position="302"/>
    </location>
</feature>
<feature type="transmembrane region" description="Helical" evidence="8">
    <location>
        <begin position="258"/>
        <end position="278"/>
    </location>
</feature>
<dbReference type="PANTHER" id="PTHR23513:SF11">
    <property type="entry name" value="STAPHYLOFERRIN A TRANSPORTER"/>
    <property type="match status" value="1"/>
</dbReference>
<dbReference type="PANTHER" id="PTHR23513">
    <property type="entry name" value="INTEGRAL MEMBRANE EFFLUX PROTEIN-RELATED"/>
    <property type="match status" value="1"/>
</dbReference>
<dbReference type="AlphaFoldDB" id="A0A949JLS7"/>
<comment type="caution">
    <text evidence="9">The sequence shown here is derived from an EMBL/GenBank/DDBJ whole genome shotgun (WGS) entry which is preliminary data.</text>
</comment>
<dbReference type="Gene3D" id="1.20.1250.20">
    <property type="entry name" value="MFS general substrate transporter like domains"/>
    <property type="match status" value="1"/>
</dbReference>
<sequence length="430" mass="43968">MTGGRLAAFARPGFPVFFAGHLASQLGSAMTPLALAFTALGISGSLSDLSLVMASRILPVVLLLPVGGVLGDRLPRRALMMAADCLRASALVLLVVLYAAERLELWSLVALTVLSGAGEAFFRPAYEGMAPLLVPRGALPDANALLGLAFSAATIAGPALSGALVALGSPAWGLSAAAGAYLLTVLLLFFLPPVDPRGTGPASTYLSDLRHGWREFTARSWVYTLTAYGALFNLLVWGPYLVLGPASADREYGGAGDWGAVMALYGVGAVCGGLLVLGRRPSRPLVVAVACGFPTVAPPAALAFTAPLPVVCAAAALAGVGIAVNMSLWMTTVQHHIPLDALSRVNSYVTMGAFVGGPVGMALAGPVAESAGVAGVLGFAAVFQLLLCTAVLALPAVRAVRWESAPASSARPAPPLPQPDPRTHPQRDPQ</sequence>
<feature type="transmembrane region" description="Helical" evidence="8">
    <location>
        <begin position="308"/>
        <end position="333"/>
    </location>
</feature>
<feature type="transmembrane region" description="Helical" evidence="8">
    <location>
        <begin position="171"/>
        <end position="191"/>
    </location>
</feature>
<feature type="region of interest" description="Disordered" evidence="7">
    <location>
        <begin position="405"/>
        <end position="430"/>
    </location>
</feature>
<evidence type="ECO:0000313" key="10">
    <source>
        <dbReference type="Proteomes" id="UP000694501"/>
    </source>
</evidence>
<evidence type="ECO:0000256" key="5">
    <source>
        <dbReference type="ARBA" id="ARBA00022989"/>
    </source>
</evidence>
<keyword evidence="4 8" id="KW-0812">Transmembrane</keyword>
<evidence type="ECO:0000313" key="9">
    <source>
        <dbReference type="EMBL" id="MBU7598554.1"/>
    </source>
</evidence>
<proteinExistence type="predicted"/>
<dbReference type="RefSeq" id="WP_211043066.1">
    <property type="nucleotide sequence ID" value="NZ_JAELVF020000001.1"/>
</dbReference>
<evidence type="ECO:0000256" key="7">
    <source>
        <dbReference type="SAM" id="MobiDB-lite"/>
    </source>
</evidence>
<feature type="transmembrane region" description="Helical" evidence="8">
    <location>
        <begin position="143"/>
        <end position="165"/>
    </location>
</feature>
<keyword evidence="3" id="KW-1003">Cell membrane</keyword>
<evidence type="ECO:0000256" key="2">
    <source>
        <dbReference type="ARBA" id="ARBA00022448"/>
    </source>
</evidence>
<gene>
    <name evidence="9" type="ORF">JGS22_013255</name>
</gene>
<keyword evidence="2" id="KW-0813">Transport</keyword>
<protein>
    <submittedName>
        <fullName evidence="9">MFS transporter</fullName>
    </submittedName>
</protein>
<dbReference type="InterPro" id="IPR010290">
    <property type="entry name" value="TM_effector"/>
</dbReference>
<dbReference type="InterPro" id="IPR036259">
    <property type="entry name" value="MFS_trans_sf"/>
</dbReference>
<dbReference type="SUPFAM" id="SSF103473">
    <property type="entry name" value="MFS general substrate transporter"/>
    <property type="match status" value="1"/>
</dbReference>
<feature type="transmembrane region" description="Helical" evidence="8">
    <location>
        <begin position="220"/>
        <end position="238"/>
    </location>
</feature>
<keyword evidence="5 8" id="KW-1133">Transmembrane helix</keyword>
<feature type="transmembrane region" description="Helical" evidence="8">
    <location>
        <begin position="52"/>
        <end position="71"/>
    </location>
</feature>
<organism evidence="9 10">
    <name type="scientific">Streptomyces tardus</name>
    <dbReference type="NCBI Taxonomy" id="2780544"/>
    <lineage>
        <taxon>Bacteria</taxon>
        <taxon>Bacillati</taxon>
        <taxon>Actinomycetota</taxon>
        <taxon>Actinomycetes</taxon>
        <taxon>Kitasatosporales</taxon>
        <taxon>Streptomycetaceae</taxon>
        <taxon>Streptomyces</taxon>
    </lineage>
</organism>
<dbReference type="EMBL" id="JAELVF020000001">
    <property type="protein sequence ID" value="MBU7598554.1"/>
    <property type="molecule type" value="Genomic_DNA"/>
</dbReference>
<feature type="compositionally biased region" description="Basic and acidic residues" evidence="7">
    <location>
        <begin position="421"/>
        <end position="430"/>
    </location>
</feature>
<dbReference type="CDD" id="cd06173">
    <property type="entry name" value="MFS_MefA_like"/>
    <property type="match status" value="1"/>
</dbReference>
<evidence type="ECO:0000256" key="4">
    <source>
        <dbReference type="ARBA" id="ARBA00022692"/>
    </source>
</evidence>
<dbReference type="Pfam" id="PF05977">
    <property type="entry name" value="MFS_3"/>
    <property type="match status" value="1"/>
</dbReference>